<feature type="transmembrane region" description="Helical" evidence="1">
    <location>
        <begin position="53"/>
        <end position="72"/>
    </location>
</feature>
<dbReference type="AlphaFoldDB" id="A0AAV5VXA5"/>
<evidence type="ECO:0000313" key="2">
    <source>
        <dbReference type="EMBL" id="GMT23024.1"/>
    </source>
</evidence>
<dbReference type="EMBL" id="BTSY01000004">
    <property type="protein sequence ID" value="GMT23024.1"/>
    <property type="molecule type" value="Genomic_DNA"/>
</dbReference>
<evidence type="ECO:0000256" key="1">
    <source>
        <dbReference type="SAM" id="Phobius"/>
    </source>
</evidence>
<feature type="non-terminal residue" evidence="2">
    <location>
        <position position="1"/>
    </location>
</feature>
<proteinExistence type="predicted"/>
<evidence type="ECO:0008006" key="4">
    <source>
        <dbReference type="Google" id="ProtNLM"/>
    </source>
</evidence>
<feature type="non-terminal residue" evidence="2">
    <location>
        <position position="165"/>
    </location>
</feature>
<keyword evidence="1" id="KW-1133">Transmembrane helix</keyword>
<feature type="transmembrane region" description="Helical" evidence="1">
    <location>
        <begin position="92"/>
        <end position="110"/>
    </location>
</feature>
<keyword evidence="1" id="KW-0812">Transmembrane</keyword>
<gene>
    <name evidence="2" type="ORF">PFISCL1PPCAC_14321</name>
</gene>
<organism evidence="2 3">
    <name type="scientific">Pristionchus fissidentatus</name>
    <dbReference type="NCBI Taxonomy" id="1538716"/>
    <lineage>
        <taxon>Eukaryota</taxon>
        <taxon>Metazoa</taxon>
        <taxon>Ecdysozoa</taxon>
        <taxon>Nematoda</taxon>
        <taxon>Chromadorea</taxon>
        <taxon>Rhabditida</taxon>
        <taxon>Rhabditina</taxon>
        <taxon>Diplogasteromorpha</taxon>
        <taxon>Diplogasteroidea</taxon>
        <taxon>Neodiplogasteridae</taxon>
        <taxon>Pristionchus</taxon>
    </lineage>
</organism>
<feature type="transmembrane region" description="Helical" evidence="1">
    <location>
        <begin position="6"/>
        <end position="23"/>
    </location>
</feature>
<protein>
    <recommendedName>
        <fullName evidence="4">G protein-coupled receptor</fullName>
    </recommendedName>
</protein>
<dbReference type="Proteomes" id="UP001432322">
    <property type="component" value="Unassembled WGS sequence"/>
</dbReference>
<keyword evidence="3" id="KW-1185">Reference proteome</keyword>
<comment type="caution">
    <text evidence="2">The sequence shown here is derived from an EMBL/GenBank/DDBJ whole genome shotgun (WGS) entry which is preliminary data.</text>
</comment>
<name>A0AAV5VXA5_9BILA</name>
<keyword evidence="1" id="KW-0472">Membrane</keyword>
<accession>A0AAV5VXA5</accession>
<evidence type="ECO:0000313" key="3">
    <source>
        <dbReference type="Proteomes" id="UP001432322"/>
    </source>
</evidence>
<sequence>RIPIQYIQLGTFLITSVILVILYRTNRNWRATRLETPLSKKCRFEENMHGIRSVLPLLIHLNICNVASLALVEYQHFTSPFALGYDMSLMNNYYGLLIAWECLWSPLLILHNFYRVRRRGTLLGKQCAFRDTEAERLAHFDSLRVTWNRADRRARSNPEIFTISS</sequence>
<reference evidence="2" key="1">
    <citation type="submission" date="2023-10" db="EMBL/GenBank/DDBJ databases">
        <title>Genome assembly of Pristionchus species.</title>
        <authorList>
            <person name="Yoshida K."/>
            <person name="Sommer R.J."/>
        </authorList>
    </citation>
    <scope>NUCLEOTIDE SEQUENCE</scope>
    <source>
        <strain evidence="2">RS5133</strain>
    </source>
</reference>